<evidence type="ECO:0000256" key="1">
    <source>
        <dbReference type="SAM" id="MobiDB-lite"/>
    </source>
</evidence>
<protein>
    <submittedName>
        <fullName evidence="2">Uncharacterized protein</fullName>
    </submittedName>
</protein>
<feature type="region of interest" description="Disordered" evidence="1">
    <location>
        <begin position="91"/>
        <end position="163"/>
    </location>
</feature>
<feature type="compositionally biased region" description="Basic and acidic residues" evidence="1">
    <location>
        <begin position="133"/>
        <end position="143"/>
    </location>
</feature>
<accession>A0A0C9SVS1</accession>
<gene>
    <name evidence="2" type="ORF">PAXINDRAFT_103228</name>
</gene>
<reference evidence="3" key="2">
    <citation type="submission" date="2015-01" db="EMBL/GenBank/DDBJ databases">
        <title>Evolutionary Origins and Diversification of the Mycorrhizal Mutualists.</title>
        <authorList>
            <consortium name="DOE Joint Genome Institute"/>
            <consortium name="Mycorrhizal Genomics Consortium"/>
            <person name="Kohler A."/>
            <person name="Kuo A."/>
            <person name="Nagy L.G."/>
            <person name="Floudas D."/>
            <person name="Copeland A."/>
            <person name="Barry K.W."/>
            <person name="Cichocki N."/>
            <person name="Veneault-Fourrey C."/>
            <person name="LaButti K."/>
            <person name="Lindquist E.A."/>
            <person name="Lipzen A."/>
            <person name="Lundell T."/>
            <person name="Morin E."/>
            <person name="Murat C."/>
            <person name="Riley R."/>
            <person name="Ohm R."/>
            <person name="Sun H."/>
            <person name="Tunlid A."/>
            <person name="Henrissat B."/>
            <person name="Grigoriev I.V."/>
            <person name="Hibbett D.S."/>
            <person name="Martin F."/>
        </authorList>
    </citation>
    <scope>NUCLEOTIDE SEQUENCE [LARGE SCALE GENOMIC DNA]</scope>
    <source>
        <strain evidence="3">ATCC 200175</strain>
    </source>
</reference>
<proteinExistence type="predicted"/>
<organism evidence="2 3">
    <name type="scientific">Paxillus involutus ATCC 200175</name>
    <dbReference type="NCBI Taxonomy" id="664439"/>
    <lineage>
        <taxon>Eukaryota</taxon>
        <taxon>Fungi</taxon>
        <taxon>Dikarya</taxon>
        <taxon>Basidiomycota</taxon>
        <taxon>Agaricomycotina</taxon>
        <taxon>Agaricomycetes</taxon>
        <taxon>Agaricomycetidae</taxon>
        <taxon>Boletales</taxon>
        <taxon>Paxilineae</taxon>
        <taxon>Paxillaceae</taxon>
        <taxon>Paxillus</taxon>
    </lineage>
</organism>
<dbReference type="HOGENOM" id="CLU_1627619_0_0_1"/>
<dbReference type="Proteomes" id="UP000053647">
    <property type="component" value="Unassembled WGS sequence"/>
</dbReference>
<sequence>MGQVPVTGTGSVSGSMNGHMRAAAAAAARMFLSPSNAGTYPPPASKGGLHAQRSVTSLTRVRGGTRNGGAVDEMGKMRRATIFSPLASPLLLPADKSKDKSGLRNGHGGGSVGVCASPTSFGHVDGASAHKKSSMDDEKKEGGGKGGVSGVRRVTMAFRSVTK</sequence>
<name>A0A0C9SVS1_PAXIN</name>
<reference evidence="2 3" key="1">
    <citation type="submission" date="2014-06" db="EMBL/GenBank/DDBJ databases">
        <authorList>
            <consortium name="DOE Joint Genome Institute"/>
            <person name="Kuo A."/>
            <person name="Kohler A."/>
            <person name="Nagy L.G."/>
            <person name="Floudas D."/>
            <person name="Copeland A."/>
            <person name="Barry K.W."/>
            <person name="Cichocki N."/>
            <person name="Veneault-Fourrey C."/>
            <person name="LaButti K."/>
            <person name="Lindquist E.A."/>
            <person name="Lipzen A."/>
            <person name="Lundell T."/>
            <person name="Morin E."/>
            <person name="Murat C."/>
            <person name="Sun H."/>
            <person name="Tunlid A."/>
            <person name="Henrissat B."/>
            <person name="Grigoriev I.V."/>
            <person name="Hibbett D.S."/>
            <person name="Martin F."/>
            <person name="Nordberg H.P."/>
            <person name="Cantor M.N."/>
            <person name="Hua S.X."/>
        </authorList>
    </citation>
    <scope>NUCLEOTIDE SEQUENCE [LARGE SCALE GENOMIC DNA]</scope>
    <source>
        <strain evidence="2 3">ATCC 200175</strain>
    </source>
</reference>
<keyword evidence="3" id="KW-1185">Reference proteome</keyword>
<dbReference type="AlphaFoldDB" id="A0A0C9SVS1"/>
<evidence type="ECO:0000313" key="3">
    <source>
        <dbReference type="Proteomes" id="UP000053647"/>
    </source>
</evidence>
<evidence type="ECO:0000313" key="2">
    <source>
        <dbReference type="EMBL" id="KIJ06780.1"/>
    </source>
</evidence>
<dbReference type="EMBL" id="KN820160">
    <property type="protein sequence ID" value="KIJ06780.1"/>
    <property type="molecule type" value="Genomic_DNA"/>
</dbReference>